<dbReference type="InterPro" id="IPR036779">
    <property type="entry name" value="LysM_dom_sf"/>
</dbReference>
<gene>
    <name evidence="4" type="ORF">JOF39_003207</name>
</gene>
<feature type="transmembrane region" description="Helical" evidence="2">
    <location>
        <begin position="41"/>
        <end position="62"/>
    </location>
</feature>
<dbReference type="RefSeq" id="WP_188946659.1">
    <property type="nucleotide sequence ID" value="NZ_BMPH01000001.1"/>
</dbReference>
<evidence type="ECO:0000313" key="4">
    <source>
        <dbReference type="EMBL" id="MBP2400126.1"/>
    </source>
</evidence>
<evidence type="ECO:0000256" key="2">
    <source>
        <dbReference type="SAM" id="Phobius"/>
    </source>
</evidence>
<evidence type="ECO:0000256" key="1">
    <source>
        <dbReference type="SAM" id="MobiDB-lite"/>
    </source>
</evidence>
<keyword evidence="5" id="KW-1185">Reference proteome</keyword>
<accession>A0ABS4XUD6</accession>
<dbReference type="PROSITE" id="PS51782">
    <property type="entry name" value="LYSM"/>
    <property type="match status" value="1"/>
</dbReference>
<keyword evidence="2" id="KW-0472">Membrane</keyword>
<dbReference type="EMBL" id="JAGIOJ010000001">
    <property type="protein sequence ID" value="MBP2400126.1"/>
    <property type="molecule type" value="Genomic_DNA"/>
</dbReference>
<reference evidence="4 5" key="1">
    <citation type="submission" date="2021-03" db="EMBL/GenBank/DDBJ databases">
        <title>Sequencing the genomes of 1000 actinobacteria strains.</title>
        <authorList>
            <person name="Klenk H.-P."/>
        </authorList>
    </citation>
    <scope>NUCLEOTIDE SEQUENCE [LARGE SCALE GENOMIC DNA]</scope>
    <source>
        <strain evidence="4 5">DSM 20168</strain>
    </source>
</reference>
<sequence length="244" mass="25702">MDGLRRTLLPLLLALGTGIILAGVGFWLWRERPVFDYANPGSGTIIVPALYAAALFAAFYILRTATAHAIRWAAARRHQRTLRLLQAVAPHVARGVLGTALGASLTLSSATVASAWAGPSAAQQSIAASLPATTDTTASEPEPVAASEQLPSPRWSAEAINVPLARIVGGQKQPSGRAQGVRQEVVVAKGQTLWSIASQMLGRQATIAEISALWPRIYELNRAAIGADPDLLKIGTVLSLPPLK</sequence>
<comment type="caution">
    <text evidence="4">The sequence shown here is derived from an EMBL/GenBank/DDBJ whole genome shotgun (WGS) entry which is preliminary data.</text>
</comment>
<feature type="compositionally biased region" description="Polar residues" evidence="1">
    <location>
        <begin position="127"/>
        <end position="139"/>
    </location>
</feature>
<feature type="region of interest" description="Disordered" evidence="1">
    <location>
        <begin position="127"/>
        <end position="149"/>
    </location>
</feature>
<keyword evidence="2" id="KW-0812">Transmembrane</keyword>
<dbReference type="Pfam" id="PF01476">
    <property type="entry name" value="LysM"/>
    <property type="match status" value="1"/>
</dbReference>
<protein>
    <submittedName>
        <fullName evidence="4">Nucleoid-associated protein YgaU</fullName>
    </submittedName>
</protein>
<dbReference type="Proteomes" id="UP001195422">
    <property type="component" value="Unassembled WGS sequence"/>
</dbReference>
<feature type="transmembrane region" description="Helical" evidence="2">
    <location>
        <begin position="7"/>
        <end position="29"/>
    </location>
</feature>
<dbReference type="Gene3D" id="3.10.350.10">
    <property type="entry name" value="LysM domain"/>
    <property type="match status" value="1"/>
</dbReference>
<keyword evidence="2" id="KW-1133">Transmembrane helix</keyword>
<evidence type="ECO:0000259" key="3">
    <source>
        <dbReference type="PROSITE" id="PS51782"/>
    </source>
</evidence>
<dbReference type="CDD" id="cd00118">
    <property type="entry name" value="LysM"/>
    <property type="match status" value="1"/>
</dbReference>
<feature type="domain" description="LysM" evidence="3">
    <location>
        <begin position="183"/>
        <end position="240"/>
    </location>
</feature>
<dbReference type="InterPro" id="IPR018392">
    <property type="entry name" value="LysM"/>
</dbReference>
<organism evidence="4 5">
    <name type="scientific">Glutamicibacter protophormiae</name>
    <name type="common">Brevibacterium protophormiae</name>
    <dbReference type="NCBI Taxonomy" id="37930"/>
    <lineage>
        <taxon>Bacteria</taxon>
        <taxon>Bacillati</taxon>
        <taxon>Actinomycetota</taxon>
        <taxon>Actinomycetes</taxon>
        <taxon>Micrococcales</taxon>
        <taxon>Micrococcaceae</taxon>
        <taxon>Glutamicibacter</taxon>
    </lineage>
</organism>
<evidence type="ECO:0000313" key="5">
    <source>
        <dbReference type="Proteomes" id="UP001195422"/>
    </source>
</evidence>
<name>A0ABS4XUD6_GLUPR</name>
<proteinExistence type="predicted"/>